<evidence type="ECO:0000259" key="4">
    <source>
        <dbReference type="Pfam" id="PF23414"/>
    </source>
</evidence>
<feature type="repeat" description="WD" evidence="3">
    <location>
        <begin position="118"/>
        <end position="152"/>
    </location>
</feature>
<dbReference type="STRING" id="694573.A0A194V4V2"/>
<feature type="repeat" description="WD" evidence="3">
    <location>
        <begin position="199"/>
        <end position="240"/>
    </location>
</feature>
<evidence type="ECO:0000313" key="5">
    <source>
        <dbReference type="EMBL" id="KUI58918.1"/>
    </source>
</evidence>
<dbReference type="InterPro" id="IPR051510">
    <property type="entry name" value="SKI8"/>
</dbReference>
<evidence type="ECO:0000313" key="6">
    <source>
        <dbReference type="Proteomes" id="UP000078576"/>
    </source>
</evidence>
<reference evidence="6" key="1">
    <citation type="submission" date="2014-12" db="EMBL/GenBank/DDBJ databases">
        <title>Genome Sequence of Valsa Canker Pathogens Uncovers a Specific Adaption of Colonization on Woody Bark.</title>
        <authorList>
            <person name="Yin Z."/>
            <person name="Liu H."/>
            <person name="Gao X."/>
            <person name="Li Z."/>
            <person name="Song N."/>
            <person name="Ke X."/>
            <person name="Dai Q."/>
            <person name="Wu Y."/>
            <person name="Sun Y."/>
            <person name="Xu J.-R."/>
            <person name="Kang Z.K."/>
            <person name="Wang L."/>
            <person name="Huang L."/>
        </authorList>
    </citation>
    <scope>NUCLEOTIDE SEQUENCE [LARGE SCALE GENOMIC DNA]</scope>
    <source>
        <strain evidence="6">SXYL134</strain>
    </source>
</reference>
<name>A0A194V4V2_CYTMA</name>
<dbReference type="OrthoDB" id="10251741at2759"/>
<dbReference type="InterPro" id="IPR001680">
    <property type="entry name" value="WD40_rpt"/>
</dbReference>
<dbReference type="PROSITE" id="PS00678">
    <property type="entry name" value="WD_REPEATS_1"/>
    <property type="match status" value="1"/>
</dbReference>
<evidence type="ECO:0000256" key="2">
    <source>
        <dbReference type="ARBA" id="ARBA00022737"/>
    </source>
</evidence>
<dbReference type="PROSITE" id="PS50294">
    <property type="entry name" value="WD_REPEATS_REGION"/>
    <property type="match status" value="1"/>
</dbReference>
<feature type="repeat" description="WD" evidence="3">
    <location>
        <begin position="251"/>
        <end position="285"/>
    </location>
</feature>
<proteinExistence type="predicted"/>
<dbReference type="Proteomes" id="UP000078576">
    <property type="component" value="Unassembled WGS sequence"/>
</dbReference>
<evidence type="ECO:0000256" key="1">
    <source>
        <dbReference type="ARBA" id="ARBA00022574"/>
    </source>
</evidence>
<dbReference type="InterPro" id="IPR019775">
    <property type="entry name" value="WD40_repeat_CS"/>
</dbReference>
<feature type="domain" description="EML-like second beta-propeller" evidence="4">
    <location>
        <begin position="118"/>
        <end position="298"/>
    </location>
</feature>
<organism evidence="5 6">
    <name type="scientific">Cytospora mali</name>
    <name type="common">Apple Valsa canker fungus</name>
    <name type="synonym">Valsa mali</name>
    <dbReference type="NCBI Taxonomy" id="578113"/>
    <lineage>
        <taxon>Eukaryota</taxon>
        <taxon>Fungi</taxon>
        <taxon>Dikarya</taxon>
        <taxon>Ascomycota</taxon>
        <taxon>Pezizomycotina</taxon>
        <taxon>Sordariomycetes</taxon>
        <taxon>Sordariomycetidae</taxon>
        <taxon>Diaporthales</taxon>
        <taxon>Cytosporaceae</taxon>
        <taxon>Cytospora</taxon>
    </lineage>
</organism>
<sequence>MSKQYLTTHTVDNAHTTDIFSLATTPTSLLSASGSSTINIHRTNDPSGTFPISQSLTAHKLGCHHVATSPRGGDGNVAASVGFGGDIKIWRRNPDSGDFAPDYEITPSDAKSKGAGDVWAVALSTDENFLASTTHDGKVHVWDIAAKSLVQTYETGGNGQGSFGLCVDLSPDGRMTASGHQNGSVYVFNNDARHLKYALSGLAKPVRAVAFSPGNTRLAAAGDAGIIAIYDVRNGEHVGILNSGGASSAWITSLDWSDTGEYLLSGSTDGKVKVWSIDSGTCVATHSETDKILWSVRWLRKGAAQQGELFCTAGANRSLAFYREGGKV</sequence>
<gene>
    <name evidence="5" type="ORF">VP1G_06174</name>
</gene>
<dbReference type="GO" id="GO:0005634">
    <property type="term" value="C:nucleus"/>
    <property type="evidence" value="ECO:0007669"/>
    <property type="project" value="TreeGrafter"/>
</dbReference>
<dbReference type="InterPro" id="IPR055442">
    <property type="entry name" value="Beta-prop_EML-like_2nd"/>
</dbReference>
<evidence type="ECO:0000256" key="3">
    <source>
        <dbReference type="PROSITE-ProRule" id="PRU00221"/>
    </source>
</evidence>
<dbReference type="Gene3D" id="2.130.10.10">
    <property type="entry name" value="YVTN repeat-like/Quinoprotein amine dehydrogenase"/>
    <property type="match status" value="1"/>
</dbReference>
<accession>A0A194V4V2</accession>
<dbReference type="InterPro" id="IPR015943">
    <property type="entry name" value="WD40/YVTN_repeat-like_dom_sf"/>
</dbReference>
<dbReference type="PROSITE" id="PS50082">
    <property type="entry name" value="WD_REPEATS_2"/>
    <property type="match status" value="3"/>
</dbReference>
<dbReference type="SMART" id="SM00320">
    <property type="entry name" value="WD40"/>
    <property type="match status" value="7"/>
</dbReference>
<protein>
    <submittedName>
        <fullName evidence="5">Meiotic recombination protein rec14</fullName>
    </submittedName>
</protein>
<dbReference type="PANTHER" id="PTHR44090:SF1">
    <property type="entry name" value="SUPERKILLER COMPLEX PROTEIN 8"/>
    <property type="match status" value="1"/>
</dbReference>
<dbReference type="AlphaFoldDB" id="A0A194V4V2"/>
<keyword evidence="1 3" id="KW-0853">WD repeat</keyword>
<dbReference type="PANTHER" id="PTHR44090">
    <property type="entry name" value="WD REPEAT-CONTAINING PROTEIN 61"/>
    <property type="match status" value="1"/>
</dbReference>
<dbReference type="Pfam" id="PF23414">
    <property type="entry name" value="Beta-prop_EML_2"/>
    <property type="match status" value="1"/>
</dbReference>
<dbReference type="SUPFAM" id="SSF50978">
    <property type="entry name" value="WD40 repeat-like"/>
    <property type="match status" value="1"/>
</dbReference>
<keyword evidence="6" id="KW-1185">Reference proteome</keyword>
<dbReference type="InterPro" id="IPR036322">
    <property type="entry name" value="WD40_repeat_dom_sf"/>
</dbReference>
<dbReference type="EMBL" id="KN714721">
    <property type="protein sequence ID" value="KUI58918.1"/>
    <property type="molecule type" value="Genomic_DNA"/>
</dbReference>
<keyword evidence="2" id="KW-0677">Repeat</keyword>
<dbReference type="GO" id="GO:0032991">
    <property type="term" value="C:protein-containing complex"/>
    <property type="evidence" value="ECO:0007669"/>
    <property type="project" value="UniProtKB-ARBA"/>
</dbReference>